<keyword evidence="2" id="KW-1185">Reference proteome</keyword>
<sequence>MKMGKFKLQALKKIVFNSYLKPAHHKTISEK</sequence>
<evidence type="ECO:0000313" key="1">
    <source>
        <dbReference type="EMBL" id="OCA55413.1"/>
    </source>
</evidence>
<dbReference type="EMBL" id="LOIC01000036">
    <property type="protein sequence ID" value="OCA55413.1"/>
    <property type="molecule type" value="Genomic_DNA"/>
</dbReference>
<gene>
    <name evidence="1" type="ORF">Phpb_01511</name>
</gene>
<comment type="caution">
    <text evidence="1">The sequence shown here is derived from an EMBL/GenBank/DDBJ whole genome shotgun (WGS) entry which is preliminary data.</text>
</comment>
<organism evidence="1 2">
    <name type="scientific">Photorhabdus namnaonensis</name>
    <dbReference type="NCBI Taxonomy" id="1851568"/>
    <lineage>
        <taxon>Bacteria</taxon>
        <taxon>Pseudomonadati</taxon>
        <taxon>Pseudomonadota</taxon>
        <taxon>Gammaproteobacteria</taxon>
        <taxon>Enterobacterales</taxon>
        <taxon>Morganellaceae</taxon>
        <taxon>Photorhabdus</taxon>
    </lineage>
</organism>
<reference evidence="2" key="1">
    <citation type="submission" date="2015-11" db="EMBL/GenBank/DDBJ databases">
        <authorList>
            <person name="Tobias N.J."/>
            <person name="Mishra B."/>
            <person name="Gupta D.K."/>
            <person name="Thines M."/>
            <person name="Stinear T.P."/>
            <person name="Bode H.B."/>
        </authorList>
    </citation>
    <scope>NUCLEOTIDE SEQUENCE [LARGE SCALE GENOMIC DNA]</scope>
    <source>
        <strain evidence="2">PB45.5</strain>
    </source>
</reference>
<protein>
    <submittedName>
        <fullName evidence="1">Uncharacterized protein</fullName>
    </submittedName>
</protein>
<name>A0A1B8YJW4_9GAMM</name>
<evidence type="ECO:0000313" key="2">
    <source>
        <dbReference type="Proteomes" id="UP000092665"/>
    </source>
</evidence>
<dbReference type="AlphaFoldDB" id="A0A1B8YJW4"/>
<accession>A0A1B8YJW4</accession>
<dbReference type="Proteomes" id="UP000092665">
    <property type="component" value="Unassembled WGS sequence"/>
</dbReference>
<proteinExistence type="predicted"/>